<dbReference type="PROSITE" id="PS00843">
    <property type="entry name" value="DALA_DALA_LIGASE_1"/>
    <property type="match status" value="1"/>
</dbReference>
<keyword evidence="11 12" id="KW-0961">Cell wall biogenesis/degradation</keyword>
<comment type="cofactor">
    <cofactor evidence="14">
        <name>Mg(2+)</name>
        <dbReference type="ChEBI" id="CHEBI:18420"/>
    </cofactor>
    <cofactor evidence="14">
        <name>Mn(2+)</name>
        <dbReference type="ChEBI" id="CHEBI:29035"/>
    </cofactor>
    <text evidence="14">Binds 2 magnesium or manganese ions per subunit.</text>
</comment>
<keyword evidence="6 15" id="KW-0067">ATP-binding</keyword>
<feature type="binding site" evidence="14">
    <location>
        <position position="298"/>
    </location>
    <ligand>
        <name>Mg(2+)</name>
        <dbReference type="ChEBI" id="CHEBI:18420"/>
        <label>2</label>
    </ligand>
</feature>
<name>A0A9D1CW73_9FIRM</name>
<comment type="subcellular location">
    <subcellularLocation>
        <location evidence="12">Cytoplasm</location>
    </subcellularLocation>
</comment>
<accession>A0A9D1CW73</accession>
<keyword evidence="8 12" id="KW-0133">Cell shape</keyword>
<dbReference type="PIRSF" id="PIRSF039102">
    <property type="entry name" value="Ddl/VanB"/>
    <property type="match status" value="1"/>
</dbReference>
<dbReference type="NCBIfam" id="NF002528">
    <property type="entry name" value="PRK01966.1-4"/>
    <property type="match status" value="1"/>
</dbReference>
<dbReference type="InterPro" id="IPR011761">
    <property type="entry name" value="ATP-grasp"/>
</dbReference>
<dbReference type="AlphaFoldDB" id="A0A9D1CW73"/>
<dbReference type="EC" id="6.3.2.4" evidence="12"/>
<dbReference type="InterPro" id="IPR000291">
    <property type="entry name" value="D-Ala_lig_Van_CS"/>
</dbReference>
<proteinExistence type="inferred from homology"/>
<evidence type="ECO:0000256" key="12">
    <source>
        <dbReference type="HAMAP-Rule" id="MF_00047"/>
    </source>
</evidence>
<feature type="active site" evidence="13">
    <location>
        <position position="16"/>
    </location>
</feature>
<comment type="catalytic activity">
    <reaction evidence="12">
        <text>2 D-alanine + ATP = D-alanyl-D-alanine + ADP + phosphate + H(+)</text>
        <dbReference type="Rhea" id="RHEA:11224"/>
        <dbReference type="ChEBI" id="CHEBI:15378"/>
        <dbReference type="ChEBI" id="CHEBI:30616"/>
        <dbReference type="ChEBI" id="CHEBI:43474"/>
        <dbReference type="ChEBI" id="CHEBI:57416"/>
        <dbReference type="ChEBI" id="CHEBI:57822"/>
        <dbReference type="ChEBI" id="CHEBI:456216"/>
        <dbReference type="EC" id="6.3.2.4"/>
    </reaction>
</comment>
<dbReference type="HAMAP" id="MF_00047">
    <property type="entry name" value="Dala_Dala_lig"/>
    <property type="match status" value="1"/>
</dbReference>
<evidence type="ECO:0000256" key="7">
    <source>
        <dbReference type="ARBA" id="ARBA00022842"/>
    </source>
</evidence>
<dbReference type="PANTHER" id="PTHR23132">
    <property type="entry name" value="D-ALANINE--D-ALANINE LIGASE"/>
    <property type="match status" value="1"/>
</dbReference>
<evidence type="ECO:0000256" key="14">
    <source>
        <dbReference type="PIRSR" id="PIRSR039102-3"/>
    </source>
</evidence>
<evidence type="ECO:0000256" key="11">
    <source>
        <dbReference type="ARBA" id="ARBA00023316"/>
    </source>
</evidence>
<keyword evidence="9 12" id="KW-0573">Peptidoglycan synthesis</keyword>
<dbReference type="InterPro" id="IPR011095">
    <property type="entry name" value="Dala_Dala_lig_C"/>
</dbReference>
<feature type="binding site" evidence="14">
    <location>
        <position position="298"/>
    </location>
    <ligand>
        <name>Mg(2+)</name>
        <dbReference type="ChEBI" id="CHEBI:18420"/>
        <label>1</label>
    </ligand>
</feature>
<keyword evidence="5 15" id="KW-0547">Nucleotide-binding</keyword>
<sequence>MDNVRLLIALGGPSEEHDVSVKSARELAKALPASVRPVWARIGRDGAWRLAAGPDAAPQGTVALSLDPARRGLLGGKGEYIPVDLAFPMLHGRFGEDGGVQGLLEAAGIPYVGCGIAASALCMDKSLTYLVAARAGVETPRHVVLEAGEDAPDALPFGYPAYVKPARSGSSFGVTRVTELEGLEEAVRKARAFDAKVLIEEGICGCEVGVAILGTGKELACGEPDELRTTDGLFRVHQEKDPEHRCESAEILVPAEIGEEARGKVLEAAKRVYRAAGCSGLARVDMFWTADGRAVLNEVNTMPGMTSYSRYPRMMRAAGWTMEQVVAKLIALAANPVR</sequence>
<evidence type="ECO:0000256" key="6">
    <source>
        <dbReference type="ARBA" id="ARBA00022840"/>
    </source>
</evidence>
<organism evidence="17 18">
    <name type="scientific">Candidatus Pullichristensenella stercorigallinarum</name>
    <dbReference type="NCBI Taxonomy" id="2840909"/>
    <lineage>
        <taxon>Bacteria</taxon>
        <taxon>Bacillati</taxon>
        <taxon>Bacillota</taxon>
        <taxon>Clostridia</taxon>
        <taxon>Candidatus Pullichristensenella</taxon>
    </lineage>
</organism>
<dbReference type="InterPro" id="IPR005905">
    <property type="entry name" value="D_ala_D_ala"/>
</dbReference>
<evidence type="ECO:0000256" key="4">
    <source>
        <dbReference type="ARBA" id="ARBA00022723"/>
    </source>
</evidence>
<feature type="binding site" evidence="14">
    <location>
        <position position="285"/>
    </location>
    <ligand>
        <name>Mg(2+)</name>
        <dbReference type="ChEBI" id="CHEBI:18420"/>
        <label>1</label>
    </ligand>
</feature>
<evidence type="ECO:0000256" key="15">
    <source>
        <dbReference type="PROSITE-ProRule" id="PRU00409"/>
    </source>
</evidence>
<keyword evidence="4 14" id="KW-0479">Metal-binding</keyword>
<evidence type="ECO:0000256" key="3">
    <source>
        <dbReference type="ARBA" id="ARBA00022598"/>
    </source>
</evidence>
<dbReference type="PROSITE" id="PS50975">
    <property type="entry name" value="ATP_GRASP"/>
    <property type="match status" value="1"/>
</dbReference>
<dbReference type="NCBIfam" id="TIGR01205">
    <property type="entry name" value="D_ala_D_alaTIGR"/>
    <property type="match status" value="1"/>
</dbReference>
<evidence type="ECO:0000313" key="17">
    <source>
        <dbReference type="EMBL" id="HIQ81964.1"/>
    </source>
</evidence>
<feature type="active site" evidence="13">
    <location>
        <position position="309"/>
    </location>
</feature>
<feature type="active site" evidence="13">
    <location>
        <position position="170"/>
    </location>
</feature>
<dbReference type="Gene3D" id="3.40.50.20">
    <property type="match status" value="1"/>
</dbReference>
<evidence type="ECO:0000256" key="2">
    <source>
        <dbReference type="ARBA" id="ARBA00010871"/>
    </source>
</evidence>
<evidence type="ECO:0000256" key="1">
    <source>
        <dbReference type="ARBA" id="ARBA00001936"/>
    </source>
</evidence>
<evidence type="ECO:0000256" key="10">
    <source>
        <dbReference type="ARBA" id="ARBA00023211"/>
    </source>
</evidence>
<dbReference type="GO" id="GO:0009252">
    <property type="term" value="P:peptidoglycan biosynthetic process"/>
    <property type="evidence" value="ECO:0007669"/>
    <property type="project" value="UniProtKB-UniRule"/>
</dbReference>
<dbReference type="GO" id="GO:0005524">
    <property type="term" value="F:ATP binding"/>
    <property type="evidence" value="ECO:0007669"/>
    <property type="project" value="UniProtKB-UniRule"/>
</dbReference>
<dbReference type="InterPro" id="IPR016185">
    <property type="entry name" value="PreATP-grasp_dom_sf"/>
</dbReference>
<evidence type="ECO:0000313" key="18">
    <source>
        <dbReference type="Proteomes" id="UP000824260"/>
    </source>
</evidence>
<dbReference type="PROSITE" id="PS00844">
    <property type="entry name" value="DALA_DALA_LIGASE_2"/>
    <property type="match status" value="1"/>
</dbReference>
<evidence type="ECO:0000256" key="5">
    <source>
        <dbReference type="ARBA" id="ARBA00022741"/>
    </source>
</evidence>
<dbReference type="PANTHER" id="PTHR23132:SF25">
    <property type="entry name" value="D-ALANINE--D-ALANINE LIGASE A"/>
    <property type="match status" value="1"/>
</dbReference>
<dbReference type="InterPro" id="IPR013815">
    <property type="entry name" value="ATP_grasp_subdomain_1"/>
</dbReference>
<comment type="similarity">
    <text evidence="2 12">Belongs to the D-alanine--D-alanine ligase family.</text>
</comment>
<comment type="function">
    <text evidence="12">Cell wall formation.</text>
</comment>
<reference evidence="17" key="2">
    <citation type="journal article" date="2021" name="PeerJ">
        <title>Extensive microbial diversity within the chicken gut microbiome revealed by metagenomics and culture.</title>
        <authorList>
            <person name="Gilroy R."/>
            <person name="Ravi A."/>
            <person name="Getino M."/>
            <person name="Pursley I."/>
            <person name="Horton D.L."/>
            <person name="Alikhan N.F."/>
            <person name="Baker D."/>
            <person name="Gharbi K."/>
            <person name="Hall N."/>
            <person name="Watson M."/>
            <person name="Adriaenssens E.M."/>
            <person name="Foster-Nyarko E."/>
            <person name="Jarju S."/>
            <person name="Secka A."/>
            <person name="Antonio M."/>
            <person name="Oren A."/>
            <person name="Chaudhuri R.R."/>
            <person name="La Ragione R."/>
            <person name="Hildebrand F."/>
            <person name="Pallen M.J."/>
        </authorList>
    </citation>
    <scope>NUCLEOTIDE SEQUENCE</scope>
    <source>
        <strain evidence="17">ChiSjej6B24-2974</strain>
    </source>
</reference>
<reference evidence="17" key="1">
    <citation type="submission" date="2020-10" db="EMBL/GenBank/DDBJ databases">
        <authorList>
            <person name="Gilroy R."/>
        </authorList>
    </citation>
    <scope>NUCLEOTIDE SEQUENCE</scope>
    <source>
        <strain evidence="17">ChiSjej6B24-2974</strain>
    </source>
</reference>
<dbReference type="GO" id="GO:0008360">
    <property type="term" value="P:regulation of cell shape"/>
    <property type="evidence" value="ECO:0007669"/>
    <property type="project" value="UniProtKB-KW"/>
</dbReference>
<keyword evidence="7 14" id="KW-0460">Magnesium</keyword>
<gene>
    <name evidence="12" type="primary">ddl</name>
    <name evidence="17" type="ORF">IAA52_02550</name>
</gene>
<comment type="caution">
    <text evidence="17">The sequence shown here is derived from an EMBL/GenBank/DDBJ whole genome shotgun (WGS) entry which is preliminary data.</text>
</comment>
<feature type="domain" description="ATP-grasp" evidence="16">
    <location>
        <begin position="129"/>
        <end position="331"/>
    </location>
</feature>
<evidence type="ECO:0000256" key="9">
    <source>
        <dbReference type="ARBA" id="ARBA00022984"/>
    </source>
</evidence>
<dbReference type="SUPFAM" id="SSF56059">
    <property type="entry name" value="Glutathione synthetase ATP-binding domain-like"/>
    <property type="match status" value="1"/>
</dbReference>
<keyword evidence="10 14" id="KW-0464">Manganese</keyword>
<evidence type="ECO:0000259" key="16">
    <source>
        <dbReference type="PROSITE" id="PS50975"/>
    </source>
</evidence>
<protein>
    <recommendedName>
        <fullName evidence="12">D-alanine--D-alanine ligase</fullName>
        <ecNumber evidence="12">6.3.2.4</ecNumber>
    </recommendedName>
    <alternativeName>
        <fullName evidence="12">D-Ala-D-Ala ligase</fullName>
    </alternativeName>
    <alternativeName>
        <fullName evidence="12">D-alanylalanine synthetase</fullName>
    </alternativeName>
</protein>
<comment type="pathway">
    <text evidence="12">Cell wall biogenesis; peptidoglycan biosynthesis.</text>
</comment>
<dbReference type="SUPFAM" id="SSF52440">
    <property type="entry name" value="PreATP-grasp domain"/>
    <property type="match status" value="1"/>
</dbReference>
<dbReference type="Pfam" id="PF01820">
    <property type="entry name" value="Dala_Dala_lig_N"/>
    <property type="match status" value="1"/>
</dbReference>
<feature type="binding site" evidence="14">
    <location>
        <position position="300"/>
    </location>
    <ligand>
        <name>Mg(2+)</name>
        <dbReference type="ChEBI" id="CHEBI:18420"/>
        <label>2</label>
    </ligand>
</feature>
<keyword evidence="3 12" id="KW-0436">Ligase</keyword>
<keyword evidence="12" id="KW-0963">Cytoplasm</keyword>
<evidence type="ECO:0000256" key="13">
    <source>
        <dbReference type="PIRSR" id="PIRSR039102-1"/>
    </source>
</evidence>
<dbReference type="GO" id="GO:0008716">
    <property type="term" value="F:D-alanine-D-alanine ligase activity"/>
    <property type="evidence" value="ECO:0007669"/>
    <property type="project" value="UniProtKB-UniRule"/>
</dbReference>
<dbReference type="Gene3D" id="3.30.1490.20">
    <property type="entry name" value="ATP-grasp fold, A domain"/>
    <property type="match status" value="1"/>
</dbReference>
<comment type="cofactor">
    <cofactor evidence="1">
        <name>Mn(2+)</name>
        <dbReference type="ChEBI" id="CHEBI:29035"/>
    </cofactor>
</comment>
<evidence type="ECO:0000256" key="8">
    <source>
        <dbReference type="ARBA" id="ARBA00022960"/>
    </source>
</evidence>
<dbReference type="Gene3D" id="3.30.470.20">
    <property type="entry name" value="ATP-grasp fold, B domain"/>
    <property type="match status" value="1"/>
</dbReference>
<dbReference type="GO" id="GO:0046872">
    <property type="term" value="F:metal ion binding"/>
    <property type="evidence" value="ECO:0007669"/>
    <property type="project" value="UniProtKB-KW"/>
</dbReference>
<dbReference type="GO" id="GO:0005829">
    <property type="term" value="C:cytosol"/>
    <property type="evidence" value="ECO:0007669"/>
    <property type="project" value="TreeGrafter"/>
</dbReference>
<dbReference type="InterPro" id="IPR011127">
    <property type="entry name" value="Dala_Dala_lig_N"/>
</dbReference>
<dbReference type="Proteomes" id="UP000824260">
    <property type="component" value="Unassembled WGS sequence"/>
</dbReference>
<dbReference type="EMBL" id="DVFZ01000028">
    <property type="protein sequence ID" value="HIQ81964.1"/>
    <property type="molecule type" value="Genomic_DNA"/>
</dbReference>
<dbReference type="GO" id="GO:0071555">
    <property type="term" value="P:cell wall organization"/>
    <property type="evidence" value="ECO:0007669"/>
    <property type="project" value="UniProtKB-KW"/>
</dbReference>
<dbReference type="Pfam" id="PF07478">
    <property type="entry name" value="Dala_Dala_lig_C"/>
    <property type="match status" value="1"/>
</dbReference>